<dbReference type="EMBL" id="OY731400">
    <property type="protein sequence ID" value="CAJ1939456.1"/>
    <property type="molecule type" value="Genomic_DNA"/>
</dbReference>
<name>A0AA86S910_9FABA</name>
<evidence type="ECO:0000256" key="1">
    <source>
        <dbReference type="SAM" id="SignalP"/>
    </source>
</evidence>
<dbReference type="Gramene" id="rna-AYBTSS11_LOCUS9141">
    <property type="protein sequence ID" value="CAJ1939456.1"/>
    <property type="gene ID" value="gene-AYBTSS11_LOCUS9141"/>
</dbReference>
<proteinExistence type="predicted"/>
<gene>
    <name evidence="2" type="ORF">AYBTSS11_LOCUS9141</name>
</gene>
<sequence>MKEKEKLTVILLLNLRFVAIGRRLLQCTGLLENPTGTQHVTFREEKKCDCGAIFYIHKCVNKNNFQKISMANLMKERGICWHTDTQ</sequence>
<accession>A0AA86S910</accession>
<dbReference type="Proteomes" id="UP001189624">
    <property type="component" value="Chromosome 3"/>
</dbReference>
<feature type="non-terminal residue" evidence="2">
    <location>
        <position position="86"/>
    </location>
</feature>
<keyword evidence="3" id="KW-1185">Reference proteome</keyword>
<protein>
    <recommendedName>
        <fullName evidence="4">Secreted protein</fullName>
    </recommendedName>
</protein>
<evidence type="ECO:0000313" key="3">
    <source>
        <dbReference type="Proteomes" id="UP001189624"/>
    </source>
</evidence>
<feature type="signal peptide" evidence="1">
    <location>
        <begin position="1"/>
        <end position="21"/>
    </location>
</feature>
<feature type="chain" id="PRO_5041720266" description="Secreted protein" evidence="1">
    <location>
        <begin position="22"/>
        <end position="86"/>
    </location>
</feature>
<keyword evidence="1" id="KW-0732">Signal</keyword>
<dbReference type="AlphaFoldDB" id="A0AA86S910"/>
<evidence type="ECO:0008006" key="4">
    <source>
        <dbReference type="Google" id="ProtNLM"/>
    </source>
</evidence>
<reference evidence="2" key="1">
    <citation type="submission" date="2023-10" db="EMBL/GenBank/DDBJ databases">
        <authorList>
            <person name="Domelevo Entfellner J.-B."/>
        </authorList>
    </citation>
    <scope>NUCLEOTIDE SEQUENCE</scope>
</reference>
<organism evidence="2 3">
    <name type="scientific">Sphenostylis stenocarpa</name>
    <dbReference type="NCBI Taxonomy" id="92480"/>
    <lineage>
        <taxon>Eukaryota</taxon>
        <taxon>Viridiplantae</taxon>
        <taxon>Streptophyta</taxon>
        <taxon>Embryophyta</taxon>
        <taxon>Tracheophyta</taxon>
        <taxon>Spermatophyta</taxon>
        <taxon>Magnoliopsida</taxon>
        <taxon>eudicotyledons</taxon>
        <taxon>Gunneridae</taxon>
        <taxon>Pentapetalae</taxon>
        <taxon>rosids</taxon>
        <taxon>fabids</taxon>
        <taxon>Fabales</taxon>
        <taxon>Fabaceae</taxon>
        <taxon>Papilionoideae</taxon>
        <taxon>50 kb inversion clade</taxon>
        <taxon>NPAAA clade</taxon>
        <taxon>indigoferoid/millettioid clade</taxon>
        <taxon>Phaseoleae</taxon>
        <taxon>Sphenostylis</taxon>
    </lineage>
</organism>
<evidence type="ECO:0000313" key="2">
    <source>
        <dbReference type="EMBL" id="CAJ1939456.1"/>
    </source>
</evidence>